<reference evidence="6" key="1">
    <citation type="submission" date="2025-08" db="UniProtKB">
        <authorList>
            <consortium name="RefSeq"/>
        </authorList>
    </citation>
    <scope>IDENTIFICATION</scope>
    <source>
        <tissue evidence="6">Testes</tissue>
    </source>
</reference>
<dbReference type="RefSeq" id="XP_006819454.1">
    <property type="nucleotide sequence ID" value="XM_006819391.1"/>
</dbReference>
<feature type="repeat" description="ANK" evidence="3">
    <location>
        <begin position="210"/>
        <end position="242"/>
    </location>
</feature>
<evidence type="ECO:0000313" key="6">
    <source>
        <dbReference type="RefSeq" id="XP_006819454.1"/>
    </source>
</evidence>
<evidence type="ECO:0000256" key="4">
    <source>
        <dbReference type="SAM" id="MobiDB-lite"/>
    </source>
</evidence>
<organism evidence="5 6">
    <name type="scientific">Saccoglossus kowalevskii</name>
    <name type="common">Acorn worm</name>
    <dbReference type="NCBI Taxonomy" id="10224"/>
    <lineage>
        <taxon>Eukaryota</taxon>
        <taxon>Metazoa</taxon>
        <taxon>Hemichordata</taxon>
        <taxon>Enteropneusta</taxon>
        <taxon>Harrimaniidae</taxon>
        <taxon>Saccoglossus</taxon>
    </lineage>
</organism>
<feature type="repeat" description="ANK" evidence="3">
    <location>
        <begin position="45"/>
        <end position="77"/>
    </location>
</feature>
<dbReference type="PROSITE" id="PS50297">
    <property type="entry name" value="ANK_REP_REGION"/>
    <property type="match status" value="5"/>
</dbReference>
<sequence length="522" mass="57726">MGKEHDLLEAARKGNLAVVEKILTPKKSGLLESLRRTNPNCQDSSGYTPLHHAVLNGHKEVAEYLVKYEANPNVADSKGSYPLHLASWTGNADIVKILLSTQNIKVNEQNSDGDTALHFSAQYGHTEVVEQLLQKQGRPANRNKSNHSPLDLAALYGRVKTVQLFIKEYPALLEDTVPAHTPLHLASKNGHYHVVKLLIDAGINVNIKSEKGTALHEAALFGKLEVVRLLMSYGIDTTCRNNDQQTALDIVEAHSMASHTSQEIAALIKGEKEPFPEQDEADAIHGAQEMDRSELVKTPYDNLPSPDYQSIHGGSDDESPSSKLGYRNLPPMRTPPQKPARHSTALNAKLFTDVPDRTRTASMPASARNIKTNSERRIDKNKTNGSPGTQPNSALVKLEIVEPLYDEIPSPNKQKESVNRKNDSVLVFTEVPPSSKSSGVKYGATEKPQERILSEEITYDEEVAGTYANLKKFREEAEAAKSNNSVDQGDYVRPSKLQEKDLFLKQGLLYLHLSSAQCFFFI</sequence>
<feature type="repeat" description="ANK" evidence="3">
    <location>
        <begin position="178"/>
        <end position="210"/>
    </location>
</feature>
<feature type="compositionally biased region" description="Polar residues" evidence="4">
    <location>
        <begin position="383"/>
        <end position="393"/>
    </location>
</feature>
<evidence type="ECO:0000256" key="2">
    <source>
        <dbReference type="ARBA" id="ARBA00023043"/>
    </source>
</evidence>
<feature type="compositionally biased region" description="Basic and acidic residues" evidence="4">
    <location>
        <begin position="373"/>
        <end position="382"/>
    </location>
</feature>
<dbReference type="InterPro" id="IPR002110">
    <property type="entry name" value="Ankyrin_rpt"/>
</dbReference>
<accession>A0ABM0MHG3</accession>
<evidence type="ECO:0000256" key="1">
    <source>
        <dbReference type="ARBA" id="ARBA00022737"/>
    </source>
</evidence>
<evidence type="ECO:0000256" key="3">
    <source>
        <dbReference type="PROSITE-ProRule" id="PRU00023"/>
    </source>
</evidence>
<feature type="region of interest" description="Disordered" evidence="4">
    <location>
        <begin position="297"/>
        <end position="393"/>
    </location>
</feature>
<keyword evidence="2 3" id="KW-0040">ANK repeat</keyword>
<evidence type="ECO:0000313" key="5">
    <source>
        <dbReference type="Proteomes" id="UP000694865"/>
    </source>
</evidence>
<gene>
    <name evidence="6" type="primary">LOC102804015</name>
</gene>
<dbReference type="Pfam" id="PF12796">
    <property type="entry name" value="Ank_2"/>
    <property type="match status" value="2"/>
</dbReference>
<dbReference type="GeneID" id="102804015"/>
<dbReference type="PANTHER" id="PTHR24174:SF1">
    <property type="entry name" value="IP14385P"/>
    <property type="match status" value="1"/>
</dbReference>
<dbReference type="PRINTS" id="PR01415">
    <property type="entry name" value="ANKYRIN"/>
</dbReference>
<feature type="repeat" description="ANK" evidence="3">
    <location>
        <begin position="112"/>
        <end position="144"/>
    </location>
</feature>
<keyword evidence="5" id="KW-1185">Reference proteome</keyword>
<dbReference type="SMART" id="SM00248">
    <property type="entry name" value="ANK"/>
    <property type="match status" value="6"/>
</dbReference>
<dbReference type="InterPro" id="IPR033635">
    <property type="entry name" value="ANKS1/Caskin"/>
</dbReference>
<name>A0ABM0MHG3_SACKO</name>
<dbReference type="Pfam" id="PF00023">
    <property type="entry name" value="Ank"/>
    <property type="match status" value="1"/>
</dbReference>
<dbReference type="Proteomes" id="UP000694865">
    <property type="component" value="Unplaced"/>
</dbReference>
<keyword evidence="1" id="KW-0677">Repeat</keyword>
<proteinExistence type="predicted"/>
<dbReference type="SUPFAM" id="SSF48403">
    <property type="entry name" value="Ankyrin repeat"/>
    <property type="match status" value="1"/>
</dbReference>
<feature type="repeat" description="ANK" evidence="3">
    <location>
        <begin position="78"/>
        <end position="100"/>
    </location>
</feature>
<dbReference type="Gene3D" id="1.25.40.20">
    <property type="entry name" value="Ankyrin repeat-containing domain"/>
    <property type="match status" value="2"/>
</dbReference>
<dbReference type="InterPro" id="IPR036770">
    <property type="entry name" value="Ankyrin_rpt-contain_sf"/>
</dbReference>
<dbReference type="PROSITE" id="PS50088">
    <property type="entry name" value="ANK_REPEAT"/>
    <property type="match status" value="5"/>
</dbReference>
<dbReference type="PANTHER" id="PTHR24174">
    <property type="entry name" value="ANKYRIN REPEAT AND STERILE ALPHA MOTIF DOMAIN-CONTAINING PROTEIN 1"/>
    <property type="match status" value="1"/>
</dbReference>
<protein>
    <submittedName>
        <fullName evidence="6">Ankyrin repeat and sterile alpha motif domain-containing protein 1B-like</fullName>
    </submittedName>
</protein>